<feature type="domain" description="Xaa-Pro dipeptidyl-peptidase C-terminal" evidence="1">
    <location>
        <begin position="38"/>
        <end position="107"/>
    </location>
</feature>
<accession>A0ABR4J738</accession>
<proteinExistence type="predicted"/>
<evidence type="ECO:0000313" key="2">
    <source>
        <dbReference type="EMBL" id="KAL2835815.1"/>
    </source>
</evidence>
<organism evidence="2 3">
    <name type="scientific">Aspergillus pseudoustus</name>
    <dbReference type="NCBI Taxonomy" id="1810923"/>
    <lineage>
        <taxon>Eukaryota</taxon>
        <taxon>Fungi</taxon>
        <taxon>Dikarya</taxon>
        <taxon>Ascomycota</taxon>
        <taxon>Pezizomycotina</taxon>
        <taxon>Eurotiomycetes</taxon>
        <taxon>Eurotiomycetidae</taxon>
        <taxon>Eurotiales</taxon>
        <taxon>Aspergillaceae</taxon>
        <taxon>Aspergillus</taxon>
        <taxon>Aspergillus subgen. Nidulantes</taxon>
    </lineage>
</organism>
<gene>
    <name evidence="2" type="ORF">BJY01DRAFT_252320</name>
</gene>
<dbReference type="Gene3D" id="2.60.120.260">
    <property type="entry name" value="Galactose-binding domain-like"/>
    <property type="match status" value="1"/>
</dbReference>
<keyword evidence="3" id="KW-1185">Reference proteome</keyword>
<evidence type="ECO:0000313" key="3">
    <source>
        <dbReference type="Proteomes" id="UP001610446"/>
    </source>
</evidence>
<dbReference type="InterPro" id="IPR008979">
    <property type="entry name" value="Galactose-bd-like_sf"/>
</dbReference>
<evidence type="ECO:0000259" key="1">
    <source>
        <dbReference type="Pfam" id="PF08530"/>
    </source>
</evidence>
<dbReference type="InterPro" id="IPR013736">
    <property type="entry name" value="Xaa-Pro_dipept_C"/>
</dbReference>
<dbReference type="Proteomes" id="UP001610446">
    <property type="component" value="Unassembled WGS sequence"/>
</dbReference>
<sequence>METHALPFDYKFPSRTEVTGDSFLKLFVQAPFHTHQCRQWLRQVDIEEVEVEIWPSSTVWQKGETLRVVVQGQPFFDQDNRVASRFANAHSFGEARVWFGGKYDSQLYLPVVR</sequence>
<comment type="caution">
    <text evidence="2">The sequence shown here is derived from an EMBL/GenBank/DDBJ whole genome shotgun (WGS) entry which is preliminary data.</text>
</comment>
<reference evidence="2 3" key="1">
    <citation type="submission" date="2024-07" db="EMBL/GenBank/DDBJ databases">
        <title>Section-level genome sequencing and comparative genomics of Aspergillus sections Usti and Cavernicolus.</title>
        <authorList>
            <consortium name="Lawrence Berkeley National Laboratory"/>
            <person name="Nybo J.L."/>
            <person name="Vesth T.C."/>
            <person name="Theobald S."/>
            <person name="Frisvad J.C."/>
            <person name="Larsen T.O."/>
            <person name="Kjaerboelling I."/>
            <person name="Rothschild-Mancinelli K."/>
            <person name="Lyhne E.K."/>
            <person name="Kogle M.E."/>
            <person name="Barry K."/>
            <person name="Clum A."/>
            <person name="Na H."/>
            <person name="Ledsgaard L."/>
            <person name="Lin J."/>
            <person name="Lipzen A."/>
            <person name="Kuo A."/>
            <person name="Riley R."/>
            <person name="Mondo S."/>
            <person name="Labutti K."/>
            <person name="Haridas S."/>
            <person name="Pangalinan J."/>
            <person name="Salamov A.A."/>
            <person name="Simmons B.A."/>
            <person name="Magnuson J.K."/>
            <person name="Chen J."/>
            <person name="Drula E."/>
            <person name="Henrissat B."/>
            <person name="Wiebenga A."/>
            <person name="Lubbers R.J."/>
            <person name="Gomes A.C."/>
            <person name="Makela M.R."/>
            <person name="Stajich J."/>
            <person name="Grigoriev I.V."/>
            <person name="Mortensen U.H."/>
            <person name="De Vries R.P."/>
            <person name="Baker S.E."/>
            <person name="Andersen M.R."/>
        </authorList>
    </citation>
    <scope>NUCLEOTIDE SEQUENCE [LARGE SCALE GENOMIC DNA]</scope>
    <source>
        <strain evidence="2 3">CBS 123904</strain>
    </source>
</reference>
<dbReference type="Pfam" id="PF08530">
    <property type="entry name" value="PepX_C"/>
    <property type="match status" value="1"/>
</dbReference>
<dbReference type="EMBL" id="JBFXLU010000192">
    <property type="protein sequence ID" value="KAL2835815.1"/>
    <property type="molecule type" value="Genomic_DNA"/>
</dbReference>
<name>A0ABR4J738_9EURO</name>
<dbReference type="SUPFAM" id="SSF49785">
    <property type="entry name" value="Galactose-binding domain-like"/>
    <property type="match status" value="1"/>
</dbReference>
<protein>
    <recommendedName>
        <fullName evidence="1">Xaa-Pro dipeptidyl-peptidase C-terminal domain-containing protein</fullName>
    </recommendedName>
</protein>